<dbReference type="PANTHER" id="PTHR43096">
    <property type="entry name" value="DNAJ HOMOLOG 1, MITOCHONDRIAL-RELATED"/>
    <property type="match status" value="1"/>
</dbReference>
<dbReference type="PANTHER" id="PTHR43096:SF52">
    <property type="entry name" value="DNAJ HOMOLOG 1, MITOCHONDRIAL-RELATED"/>
    <property type="match status" value="1"/>
</dbReference>
<dbReference type="PATRIC" id="fig|1618409.3.peg.891"/>
<keyword evidence="2" id="KW-0677">Repeat</keyword>
<proteinExistence type="predicted"/>
<keyword evidence="3" id="KW-0863">Zinc-finger</keyword>
<evidence type="ECO:0000256" key="1">
    <source>
        <dbReference type="ARBA" id="ARBA00022723"/>
    </source>
</evidence>
<dbReference type="InterPro" id="IPR018253">
    <property type="entry name" value="DnaJ_domain_CS"/>
</dbReference>
<protein>
    <submittedName>
        <fullName evidence="7">Chaperone protein DnaJ</fullName>
    </submittedName>
</protein>
<dbReference type="Pfam" id="PF01556">
    <property type="entry name" value="DnaJ_C"/>
    <property type="match status" value="1"/>
</dbReference>
<keyword evidence="1" id="KW-0479">Metal-binding</keyword>
<evidence type="ECO:0000256" key="5">
    <source>
        <dbReference type="ARBA" id="ARBA00023186"/>
    </source>
</evidence>
<evidence type="ECO:0000259" key="6">
    <source>
        <dbReference type="PROSITE" id="PS50076"/>
    </source>
</evidence>
<gene>
    <name evidence="7" type="ORF">UU34_C0027G0004</name>
</gene>
<dbReference type="CDD" id="cd10747">
    <property type="entry name" value="DnaJ_C"/>
    <property type="match status" value="1"/>
</dbReference>
<dbReference type="AlphaFoldDB" id="A0A0G0UA87"/>
<dbReference type="Gene3D" id="1.10.287.110">
    <property type="entry name" value="DnaJ domain"/>
    <property type="match status" value="1"/>
</dbReference>
<dbReference type="SMART" id="SM00271">
    <property type="entry name" value="DnaJ"/>
    <property type="match status" value="1"/>
</dbReference>
<dbReference type="SUPFAM" id="SSF46565">
    <property type="entry name" value="Chaperone J-domain"/>
    <property type="match status" value="1"/>
</dbReference>
<evidence type="ECO:0000256" key="2">
    <source>
        <dbReference type="ARBA" id="ARBA00022737"/>
    </source>
</evidence>
<comment type="caution">
    <text evidence="7">The sequence shown here is derived from an EMBL/GenBank/DDBJ whole genome shotgun (WGS) entry which is preliminary data.</text>
</comment>
<dbReference type="InterPro" id="IPR008971">
    <property type="entry name" value="HSP40/DnaJ_pept-bd"/>
</dbReference>
<dbReference type="Pfam" id="PF00226">
    <property type="entry name" value="DnaJ"/>
    <property type="match status" value="1"/>
</dbReference>
<dbReference type="PRINTS" id="PR00625">
    <property type="entry name" value="JDOMAIN"/>
</dbReference>
<dbReference type="CDD" id="cd06257">
    <property type="entry name" value="DnaJ"/>
    <property type="match status" value="1"/>
</dbReference>
<dbReference type="GO" id="GO:0005737">
    <property type="term" value="C:cytoplasm"/>
    <property type="evidence" value="ECO:0007669"/>
    <property type="project" value="TreeGrafter"/>
</dbReference>
<accession>A0A0G0UA87</accession>
<organism evidence="7 8">
    <name type="scientific">Candidatus Curtissbacteria bacterium GW2011_GWA1_41_11</name>
    <dbReference type="NCBI Taxonomy" id="1618409"/>
    <lineage>
        <taxon>Bacteria</taxon>
        <taxon>Candidatus Curtissiibacteriota</taxon>
    </lineage>
</organism>
<name>A0A0G0UA87_9BACT</name>
<dbReference type="FunFam" id="2.60.260.20:FF:000005">
    <property type="entry name" value="Chaperone protein dnaJ 1, mitochondrial"/>
    <property type="match status" value="1"/>
</dbReference>
<evidence type="ECO:0000256" key="4">
    <source>
        <dbReference type="ARBA" id="ARBA00022833"/>
    </source>
</evidence>
<dbReference type="Gene3D" id="2.60.260.20">
    <property type="entry name" value="Urease metallochaperone UreE, N-terminal domain"/>
    <property type="match status" value="2"/>
</dbReference>
<dbReference type="GO" id="GO:0042026">
    <property type="term" value="P:protein refolding"/>
    <property type="evidence" value="ECO:0007669"/>
    <property type="project" value="TreeGrafter"/>
</dbReference>
<dbReference type="EMBL" id="LCAG01000027">
    <property type="protein sequence ID" value="KKR85904.1"/>
    <property type="molecule type" value="Genomic_DNA"/>
</dbReference>
<dbReference type="PROSITE" id="PS00636">
    <property type="entry name" value="DNAJ_1"/>
    <property type="match status" value="1"/>
</dbReference>
<evidence type="ECO:0000256" key="3">
    <source>
        <dbReference type="ARBA" id="ARBA00022771"/>
    </source>
</evidence>
<dbReference type="Proteomes" id="UP000034854">
    <property type="component" value="Unassembled WGS sequence"/>
</dbReference>
<keyword evidence="4" id="KW-0862">Zinc</keyword>
<evidence type="ECO:0000313" key="8">
    <source>
        <dbReference type="Proteomes" id="UP000034854"/>
    </source>
</evidence>
<dbReference type="GO" id="GO:0051082">
    <property type="term" value="F:unfolded protein binding"/>
    <property type="evidence" value="ECO:0007669"/>
    <property type="project" value="InterPro"/>
</dbReference>
<dbReference type="PROSITE" id="PS50076">
    <property type="entry name" value="DNAJ_2"/>
    <property type="match status" value="1"/>
</dbReference>
<evidence type="ECO:0000313" key="7">
    <source>
        <dbReference type="EMBL" id="KKR85904.1"/>
    </source>
</evidence>
<dbReference type="InterPro" id="IPR036869">
    <property type="entry name" value="J_dom_sf"/>
</dbReference>
<dbReference type="InterPro" id="IPR002939">
    <property type="entry name" value="DnaJ_C"/>
</dbReference>
<dbReference type="InterPro" id="IPR001623">
    <property type="entry name" value="DnaJ_domain"/>
</dbReference>
<reference evidence="7 8" key="1">
    <citation type="journal article" date="2015" name="Nature">
        <title>rRNA introns, odd ribosomes, and small enigmatic genomes across a large radiation of phyla.</title>
        <authorList>
            <person name="Brown C.T."/>
            <person name="Hug L.A."/>
            <person name="Thomas B.C."/>
            <person name="Sharon I."/>
            <person name="Castelle C.J."/>
            <person name="Singh A."/>
            <person name="Wilkins M.J."/>
            <person name="Williams K.H."/>
            <person name="Banfield J.F."/>
        </authorList>
    </citation>
    <scope>NUCLEOTIDE SEQUENCE [LARGE SCALE GENOMIC DNA]</scope>
</reference>
<sequence>MAKKDYYEILGVSKNASTDELKKAYRSMARKHHPDVDKAPNAEEKFKEINEAYQVLSDPQKKQAYDQFGHSAFEPGGGFGGAQGGNPFAGGNPFGGQGGFRTYSWSSGDGNQGQDFGGFADPFDVFEAFFGGQSPFGRQARLPRYAIRITFDEAVHGTEKQISIEGKKQNIKIPAGVDSGTEIKFTKFIIVTEVSQSPKFTRRGYDIVTEKEITYSQAALGTVAEIETVEGPVKIRIPAGTQPGTQIRLKGKGVKHVNGHGQGDHYVIIRLKIPNKLSRDQKHLLEELDEIS</sequence>
<keyword evidence="5" id="KW-0143">Chaperone</keyword>
<feature type="domain" description="J" evidence="6">
    <location>
        <begin position="5"/>
        <end position="69"/>
    </location>
</feature>
<dbReference type="SUPFAM" id="SSF49493">
    <property type="entry name" value="HSP40/DnaJ peptide-binding domain"/>
    <property type="match status" value="2"/>
</dbReference>
<dbReference type="GO" id="GO:0008270">
    <property type="term" value="F:zinc ion binding"/>
    <property type="evidence" value="ECO:0007669"/>
    <property type="project" value="UniProtKB-KW"/>
</dbReference>